<feature type="compositionally biased region" description="Basic residues" evidence="1">
    <location>
        <begin position="59"/>
        <end position="68"/>
    </location>
</feature>
<evidence type="ECO:0000313" key="3">
    <source>
        <dbReference type="Proteomes" id="UP001165652"/>
    </source>
</evidence>
<dbReference type="RefSeq" id="WP_272775148.1">
    <property type="nucleotide sequence ID" value="NZ_JAQQLI010000001.1"/>
</dbReference>
<feature type="region of interest" description="Disordered" evidence="1">
    <location>
        <begin position="47"/>
        <end position="68"/>
    </location>
</feature>
<keyword evidence="3" id="KW-1185">Reference proteome</keyword>
<reference evidence="2" key="1">
    <citation type="journal article" date="2023" name="Microbiol Resour">
        <title>Genome Sequences of Rhodoplanes serenus and Two Thermotolerant Strains, Rhodoplanes tepidamans and 'Rhodoplanes cryptolactis,' Further Refine the Genus.</title>
        <authorList>
            <person name="Rayyan A.A."/>
            <person name="Kyndt J.A."/>
        </authorList>
    </citation>
    <scope>NUCLEOTIDE SEQUENCE</scope>
    <source>
        <strain evidence="2">DSM 9987</strain>
    </source>
</reference>
<dbReference type="EMBL" id="JAQQLI010000001">
    <property type="protein sequence ID" value="MDC7784304.1"/>
    <property type="molecule type" value="Genomic_DNA"/>
</dbReference>
<gene>
    <name evidence="2" type="ORF">PQJ73_01295</name>
</gene>
<protein>
    <submittedName>
        <fullName evidence="2">Uncharacterized protein</fullName>
    </submittedName>
</protein>
<evidence type="ECO:0000256" key="1">
    <source>
        <dbReference type="SAM" id="MobiDB-lite"/>
    </source>
</evidence>
<proteinExistence type="predicted"/>
<evidence type="ECO:0000313" key="2">
    <source>
        <dbReference type="EMBL" id="MDC7784304.1"/>
    </source>
</evidence>
<name>A0ABT5J3S0_RHOTP</name>
<comment type="caution">
    <text evidence="2">The sequence shown here is derived from an EMBL/GenBank/DDBJ whole genome shotgun (WGS) entry which is preliminary data.</text>
</comment>
<organism evidence="2 3">
    <name type="scientific">Rhodoplanes tepidamans</name>
    <name type="common">Rhodoplanes cryptolactis</name>
    <dbReference type="NCBI Taxonomy" id="200616"/>
    <lineage>
        <taxon>Bacteria</taxon>
        <taxon>Pseudomonadati</taxon>
        <taxon>Pseudomonadota</taxon>
        <taxon>Alphaproteobacteria</taxon>
        <taxon>Hyphomicrobiales</taxon>
        <taxon>Nitrobacteraceae</taxon>
        <taxon>Rhodoplanes</taxon>
    </lineage>
</organism>
<dbReference type="Proteomes" id="UP001165652">
    <property type="component" value="Unassembled WGS sequence"/>
</dbReference>
<sequence>MTPKQRLPRRFPVGTRFVLEGEPDRHGTLRVVSRYVVMPNGRRYDLMPQAPAAPVPDHPRRRRAAAPA</sequence>
<reference evidence="2" key="2">
    <citation type="submission" date="2023-02" db="EMBL/GenBank/DDBJ databases">
        <authorList>
            <person name="Rayyan A."/>
            <person name="Meyer T."/>
            <person name="Kyndt J.A."/>
        </authorList>
    </citation>
    <scope>NUCLEOTIDE SEQUENCE</scope>
    <source>
        <strain evidence="2">DSM 9987</strain>
    </source>
</reference>
<accession>A0ABT5J3S0</accession>